<keyword evidence="1" id="KW-0812">Transmembrane</keyword>
<proteinExistence type="predicted"/>
<organism evidence="2 3">
    <name type="scientific">Araneus ventricosus</name>
    <name type="common">Orbweaver spider</name>
    <name type="synonym">Epeira ventricosa</name>
    <dbReference type="NCBI Taxonomy" id="182803"/>
    <lineage>
        <taxon>Eukaryota</taxon>
        <taxon>Metazoa</taxon>
        <taxon>Ecdysozoa</taxon>
        <taxon>Arthropoda</taxon>
        <taxon>Chelicerata</taxon>
        <taxon>Arachnida</taxon>
        <taxon>Araneae</taxon>
        <taxon>Araneomorphae</taxon>
        <taxon>Entelegynae</taxon>
        <taxon>Araneoidea</taxon>
        <taxon>Araneidae</taxon>
        <taxon>Araneus</taxon>
    </lineage>
</organism>
<evidence type="ECO:0000313" key="2">
    <source>
        <dbReference type="EMBL" id="GBN86421.1"/>
    </source>
</evidence>
<reference evidence="2 3" key="1">
    <citation type="journal article" date="2019" name="Sci. Rep.">
        <title>Orb-weaving spider Araneus ventricosus genome elucidates the spidroin gene catalogue.</title>
        <authorList>
            <person name="Kono N."/>
            <person name="Nakamura H."/>
            <person name="Ohtoshi R."/>
            <person name="Moran D.A.P."/>
            <person name="Shinohara A."/>
            <person name="Yoshida Y."/>
            <person name="Fujiwara M."/>
            <person name="Mori M."/>
            <person name="Tomita M."/>
            <person name="Arakawa K."/>
        </authorList>
    </citation>
    <scope>NUCLEOTIDE SEQUENCE [LARGE SCALE GENOMIC DNA]</scope>
</reference>
<keyword evidence="3" id="KW-1185">Reference proteome</keyword>
<name>A0A4Y2SEW5_ARAVE</name>
<protein>
    <submittedName>
        <fullName evidence="2">Uncharacterized protein</fullName>
    </submittedName>
</protein>
<dbReference type="EMBL" id="BGPR01021279">
    <property type="protein sequence ID" value="GBN86421.1"/>
    <property type="molecule type" value="Genomic_DNA"/>
</dbReference>
<sequence length="179" mass="20483">MRVICFLIEHVKQEMQVQQLRAGFPNLFTLAYPLIILFVFAYSLLSFSTSPATTCRWKELFINAAFLRPVFPRVPSAVRIIPCRPNRKNRCGSWACKCTCYFQRFGGKQLAHERKGKWADGVSASVLSRAAEIFAKTRAVGTARLFESHRPQSTRTNLQRLEVWPSYTPPEQGLMLRLA</sequence>
<dbReference type="AlphaFoldDB" id="A0A4Y2SEW5"/>
<comment type="caution">
    <text evidence="2">The sequence shown here is derived from an EMBL/GenBank/DDBJ whole genome shotgun (WGS) entry which is preliminary data.</text>
</comment>
<gene>
    <name evidence="2" type="ORF">AVEN_72689_1</name>
</gene>
<evidence type="ECO:0000256" key="1">
    <source>
        <dbReference type="SAM" id="Phobius"/>
    </source>
</evidence>
<keyword evidence="1" id="KW-1133">Transmembrane helix</keyword>
<dbReference type="Proteomes" id="UP000499080">
    <property type="component" value="Unassembled WGS sequence"/>
</dbReference>
<accession>A0A4Y2SEW5</accession>
<feature type="transmembrane region" description="Helical" evidence="1">
    <location>
        <begin position="24"/>
        <end position="45"/>
    </location>
</feature>
<keyword evidence="1" id="KW-0472">Membrane</keyword>
<evidence type="ECO:0000313" key="3">
    <source>
        <dbReference type="Proteomes" id="UP000499080"/>
    </source>
</evidence>